<dbReference type="Proteomes" id="UP000431901">
    <property type="component" value="Unassembled WGS sequence"/>
</dbReference>
<organism evidence="2 3">
    <name type="scientific">Actinomadura rayongensis</name>
    <dbReference type="NCBI Taxonomy" id="1429076"/>
    <lineage>
        <taxon>Bacteria</taxon>
        <taxon>Bacillati</taxon>
        <taxon>Actinomycetota</taxon>
        <taxon>Actinomycetes</taxon>
        <taxon>Streptosporangiales</taxon>
        <taxon>Thermomonosporaceae</taxon>
        <taxon>Actinomadura</taxon>
    </lineage>
</organism>
<sequence>MTHPAWRKSSRSGTERNACVEVADLSTQAVGVRDSKNPSLGHLSLTPANFSGLLAHIKRGTLDHA</sequence>
<comment type="caution">
    <text evidence="2">The sequence shown here is derived from an EMBL/GenBank/DDBJ whole genome shotgun (WGS) entry which is preliminary data.</text>
</comment>
<dbReference type="RefSeq" id="WP_161103214.1">
    <property type="nucleotide sequence ID" value="NZ_JBHLYI010000001.1"/>
</dbReference>
<protein>
    <submittedName>
        <fullName evidence="2">DUF397 domain-containing protein</fullName>
    </submittedName>
</protein>
<name>A0A6I4W6E4_9ACTN</name>
<dbReference type="InterPro" id="IPR007278">
    <property type="entry name" value="DUF397"/>
</dbReference>
<evidence type="ECO:0000313" key="2">
    <source>
        <dbReference type="EMBL" id="MXQ65071.1"/>
    </source>
</evidence>
<dbReference type="AlphaFoldDB" id="A0A6I4W6E4"/>
<proteinExistence type="predicted"/>
<dbReference type="Pfam" id="PF04149">
    <property type="entry name" value="DUF397"/>
    <property type="match status" value="1"/>
</dbReference>
<evidence type="ECO:0000313" key="3">
    <source>
        <dbReference type="Proteomes" id="UP000431901"/>
    </source>
</evidence>
<keyword evidence="3" id="KW-1185">Reference proteome</keyword>
<feature type="domain" description="DUF397" evidence="1">
    <location>
        <begin position="5"/>
        <end position="58"/>
    </location>
</feature>
<dbReference type="EMBL" id="WUTW01000002">
    <property type="protein sequence ID" value="MXQ65071.1"/>
    <property type="molecule type" value="Genomic_DNA"/>
</dbReference>
<accession>A0A6I4W6E4</accession>
<gene>
    <name evidence="2" type="ORF">GQ466_13600</name>
</gene>
<evidence type="ECO:0000259" key="1">
    <source>
        <dbReference type="Pfam" id="PF04149"/>
    </source>
</evidence>
<reference evidence="2 3" key="1">
    <citation type="submission" date="2019-12" db="EMBL/GenBank/DDBJ databases">
        <title>Nocardia macrotermitis sp. nov. and Nocardia aurantia sp. nov., isolated from the gut of the fungus growing-termite Macrotermes natalensis.</title>
        <authorList>
            <person name="Christine B."/>
            <person name="Rene B."/>
        </authorList>
    </citation>
    <scope>NUCLEOTIDE SEQUENCE [LARGE SCALE GENOMIC DNA]</scope>
    <source>
        <strain evidence="2 3">DSM 102126</strain>
    </source>
</reference>
<dbReference type="OrthoDB" id="3482302at2"/>